<organism evidence="1 2">
    <name type="scientific">Nostoc piscinale CENA21</name>
    <dbReference type="NCBI Taxonomy" id="224013"/>
    <lineage>
        <taxon>Bacteria</taxon>
        <taxon>Bacillati</taxon>
        <taxon>Cyanobacteriota</taxon>
        <taxon>Cyanophyceae</taxon>
        <taxon>Nostocales</taxon>
        <taxon>Nostocaceae</taxon>
        <taxon>Nostoc</taxon>
    </lineage>
</organism>
<dbReference type="PATRIC" id="fig|224013.5.peg.4520"/>
<keyword evidence="2" id="KW-1185">Reference proteome</keyword>
<gene>
    <name evidence="1" type="ORF">ACX27_18900</name>
</gene>
<dbReference type="Proteomes" id="UP000062645">
    <property type="component" value="Chromosome"/>
</dbReference>
<sequence>MPIFAKRIFLGNNILYWQKFGLVFVSFGKITEKSRCAITHLHHLKPKQPKFSAKIGKKIFA</sequence>
<evidence type="ECO:0000313" key="2">
    <source>
        <dbReference type="Proteomes" id="UP000062645"/>
    </source>
</evidence>
<dbReference type="KEGG" id="npz:ACX27_18900"/>
<proteinExistence type="predicted"/>
<accession>A0A0M4ST58</accession>
<dbReference type="AlphaFoldDB" id="A0A0M4ST58"/>
<reference evidence="2" key="1">
    <citation type="submission" date="2015-07" db="EMBL/GenBank/DDBJ databases">
        <title>Genome Of Nitrogen-Fixing Cyanobacterium Nostoc piscinale CENA21 From Solimoes/Amazon River Floodplain Sediments And Comparative Genomics To Uncover Biosynthetic Natural Products Potential.</title>
        <authorList>
            <person name="Leao T.F."/>
            <person name="Leao P.N."/>
            <person name="Guimaraes P.I."/>
            <person name="de Melo A.G.C."/>
            <person name="Ramos R.T.J."/>
            <person name="Silva A."/>
            <person name="Fiore M.F."/>
            <person name="Schneider M.P.C."/>
        </authorList>
    </citation>
    <scope>NUCLEOTIDE SEQUENCE [LARGE SCALE GENOMIC DNA]</scope>
    <source>
        <strain evidence="2">CENA21</strain>
    </source>
</reference>
<name>A0A0M4ST58_9NOSO</name>
<dbReference type="EMBL" id="CP012036">
    <property type="protein sequence ID" value="ALF54440.1"/>
    <property type="molecule type" value="Genomic_DNA"/>
</dbReference>
<evidence type="ECO:0000313" key="1">
    <source>
        <dbReference type="EMBL" id="ALF54440.1"/>
    </source>
</evidence>
<protein>
    <submittedName>
        <fullName evidence="1">Uncharacterized protein</fullName>
    </submittedName>
</protein>
<reference evidence="1 2" key="2">
    <citation type="journal article" date="2016" name="Genome Announc.">
        <title>Draft Genome Sequence of the N2-Fixing Cyanobacterium Nostoc piscinale CENA21, Isolated from the Brazilian Amazon Floodplain.</title>
        <authorList>
            <person name="Leao T."/>
            <person name="Guimaraes P.I."/>
            <person name="de Melo A.G."/>
            <person name="Ramos R.T."/>
            <person name="Leao P.N."/>
            <person name="Silva A."/>
            <person name="Fiore M.F."/>
            <person name="Schneider M.P."/>
        </authorList>
    </citation>
    <scope>NUCLEOTIDE SEQUENCE [LARGE SCALE GENOMIC DNA]</scope>
    <source>
        <strain evidence="1 2">CENA21</strain>
    </source>
</reference>